<proteinExistence type="predicted"/>
<keyword evidence="2" id="KW-0812">Transmembrane</keyword>
<keyword evidence="2" id="KW-1133">Transmembrane helix</keyword>
<gene>
    <name evidence="3" type="ORF">PV328_012005</name>
</gene>
<evidence type="ECO:0000313" key="4">
    <source>
        <dbReference type="Proteomes" id="UP001168990"/>
    </source>
</evidence>
<sequence length="224" mass="25980">FTLGKMLVEILTGILVFSLFCMMRYRTKQQKNNKMEMMAKRRMYMKIRRGNEKTVEHVPREINSSSPHPIVIETQKSHVYVINENAHRCDGFTENNMSSDDEQMKDDNIHDEGLDSSDDTDVQLDENDGDFKYELASSFLSANINHTQGDKILCLLRTHYCFHHLSCSTKTLLKTPRVPLETIKMDVEIDLYTDGMSIHKSTRTQFLPIQFRISNIINDNPSII</sequence>
<feature type="non-terminal residue" evidence="3">
    <location>
        <position position="224"/>
    </location>
</feature>
<organism evidence="3 4">
    <name type="scientific">Microctonus aethiopoides</name>
    <dbReference type="NCBI Taxonomy" id="144406"/>
    <lineage>
        <taxon>Eukaryota</taxon>
        <taxon>Metazoa</taxon>
        <taxon>Ecdysozoa</taxon>
        <taxon>Arthropoda</taxon>
        <taxon>Hexapoda</taxon>
        <taxon>Insecta</taxon>
        <taxon>Pterygota</taxon>
        <taxon>Neoptera</taxon>
        <taxon>Endopterygota</taxon>
        <taxon>Hymenoptera</taxon>
        <taxon>Apocrita</taxon>
        <taxon>Ichneumonoidea</taxon>
        <taxon>Braconidae</taxon>
        <taxon>Euphorinae</taxon>
        <taxon>Microctonus</taxon>
    </lineage>
</organism>
<feature type="region of interest" description="Disordered" evidence="1">
    <location>
        <begin position="91"/>
        <end position="120"/>
    </location>
</feature>
<accession>A0AA39C312</accession>
<dbReference type="EMBL" id="JAQQBS010001742">
    <property type="protein sequence ID" value="KAK0157015.1"/>
    <property type="molecule type" value="Genomic_DNA"/>
</dbReference>
<protein>
    <submittedName>
        <fullName evidence="3">Uncharacterized protein</fullName>
    </submittedName>
</protein>
<evidence type="ECO:0000256" key="1">
    <source>
        <dbReference type="SAM" id="MobiDB-lite"/>
    </source>
</evidence>
<evidence type="ECO:0000256" key="2">
    <source>
        <dbReference type="SAM" id="Phobius"/>
    </source>
</evidence>
<keyword evidence="2" id="KW-0472">Membrane</keyword>
<name>A0AA39C312_9HYME</name>
<feature type="non-terminal residue" evidence="3">
    <location>
        <position position="1"/>
    </location>
</feature>
<reference evidence="3" key="1">
    <citation type="journal article" date="2023" name="bioRxiv">
        <title>Scaffold-level genome assemblies of two parasitoid biocontrol wasps reveal the parthenogenesis mechanism and an associated novel virus.</title>
        <authorList>
            <person name="Inwood S."/>
            <person name="Skelly J."/>
            <person name="Guhlin J."/>
            <person name="Harrop T."/>
            <person name="Goldson S."/>
            <person name="Dearden P."/>
        </authorList>
    </citation>
    <scope>NUCLEOTIDE SEQUENCE</scope>
    <source>
        <strain evidence="3">Irish</strain>
        <tissue evidence="3">Whole body</tissue>
    </source>
</reference>
<dbReference type="Proteomes" id="UP001168990">
    <property type="component" value="Unassembled WGS sequence"/>
</dbReference>
<reference evidence="3" key="2">
    <citation type="submission" date="2023-03" db="EMBL/GenBank/DDBJ databases">
        <authorList>
            <person name="Inwood S.N."/>
            <person name="Skelly J.G."/>
            <person name="Guhlin J."/>
            <person name="Harrop T.W.R."/>
            <person name="Goldson S.G."/>
            <person name="Dearden P.K."/>
        </authorList>
    </citation>
    <scope>NUCLEOTIDE SEQUENCE</scope>
    <source>
        <strain evidence="3">Irish</strain>
        <tissue evidence="3">Whole body</tissue>
    </source>
</reference>
<dbReference type="AlphaFoldDB" id="A0AA39C312"/>
<evidence type="ECO:0000313" key="3">
    <source>
        <dbReference type="EMBL" id="KAK0157015.1"/>
    </source>
</evidence>
<comment type="caution">
    <text evidence="3">The sequence shown here is derived from an EMBL/GenBank/DDBJ whole genome shotgun (WGS) entry which is preliminary data.</text>
</comment>
<keyword evidence="4" id="KW-1185">Reference proteome</keyword>
<feature type="transmembrane region" description="Helical" evidence="2">
    <location>
        <begin position="6"/>
        <end position="25"/>
    </location>
</feature>